<evidence type="ECO:0000313" key="2">
    <source>
        <dbReference type="Proteomes" id="UP001611383"/>
    </source>
</evidence>
<protein>
    <recommendedName>
        <fullName evidence="3">Lipoprotein</fullName>
    </recommendedName>
</protein>
<dbReference type="PROSITE" id="PS51257">
    <property type="entry name" value="PROKAR_LIPOPROTEIN"/>
    <property type="match status" value="1"/>
</dbReference>
<dbReference type="Proteomes" id="UP001611383">
    <property type="component" value="Chromosome"/>
</dbReference>
<sequence>MNRALLFLCGLTLGGCAWEPGQGFAVVEPTVRAAYEPLPERAAENGYQRLSSDYQVRVDSAAMRVSDIELIASAGGSGGGFDPANPPPGYSLCHGGHCHRDDGALIPYEQVAAEMGGGGGSRTVVTLPVGEPLNLLTPETRAVGCEPECALPQTQVSQGRWGVESLRFEGTVRDSRATPRIPDERRFILDLAPAAGSDEPVVVFSGTVDLASDRSHPPETKLDLNLVLTAALFDVVDWSTLTQDSDGVVTINATTNAAARAALVERLASVSPEAEVTHGSR</sequence>
<proteinExistence type="predicted"/>
<gene>
    <name evidence="1" type="ORF">F0U60_34905</name>
</gene>
<evidence type="ECO:0000313" key="1">
    <source>
        <dbReference type="EMBL" id="WNG48732.1"/>
    </source>
</evidence>
<organism evidence="1 2">
    <name type="scientific">Archangium minus</name>
    <dbReference type="NCBI Taxonomy" id="83450"/>
    <lineage>
        <taxon>Bacteria</taxon>
        <taxon>Pseudomonadati</taxon>
        <taxon>Myxococcota</taxon>
        <taxon>Myxococcia</taxon>
        <taxon>Myxococcales</taxon>
        <taxon>Cystobacterineae</taxon>
        <taxon>Archangiaceae</taxon>
        <taxon>Archangium</taxon>
    </lineage>
</organism>
<reference evidence="1 2" key="1">
    <citation type="submission" date="2019-08" db="EMBL/GenBank/DDBJ databases">
        <title>Archangium and Cystobacter genomes.</title>
        <authorList>
            <person name="Chen I.-C.K."/>
            <person name="Wielgoss S."/>
        </authorList>
    </citation>
    <scope>NUCLEOTIDE SEQUENCE [LARGE SCALE GENOMIC DNA]</scope>
    <source>
        <strain evidence="1 2">Cbm 6</strain>
    </source>
</reference>
<name>A0ABY9WZZ9_9BACT</name>
<keyword evidence="2" id="KW-1185">Reference proteome</keyword>
<evidence type="ECO:0008006" key="3">
    <source>
        <dbReference type="Google" id="ProtNLM"/>
    </source>
</evidence>
<dbReference type="EMBL" id="CP043494">
    <property type="protein sequence ID" value="WNG48732.1"/>
    <property type="molecule type" value="Genomic_DNA"/>
</dbReference>
<accession>A0ABY9WZZ9</accession>
<dbReference type="RefSeq" id="WP_395806385.1">
    <property type="nucleotide sequence ID" value="NZ_CP043494.1"/>
</dbReference>